<reference evidence="4 5" key="1">
    <citation type="journal article" date="2025" name="Microbiol. Resour. Announc.">
        <title>Draft genome sequences for Neonectria magnoliae and Neonectria punicea, canker pathogens of Liriodendron tulipifera and Acer saccharum in West Virginia.</title>
        <authorList>
            <person name="Petronek H.M."/>
            <person name="Kasson M.T."/>
            <person name="Metheny A.M."/>
            <person name="Stauder C.M."/>
            <person name="Lovett B."/>
            <person name="Lynch S.C."/>
            <person name="Garnas J.R."/>
            <person name="Kasson L.R."/>
            <person name="Stajich J.E."/>
        </authorList>
    </citation>
    <scope>NUCLEOTIDE SEQUENCE [LARGE SCALE GENOMIC DNA]</scope>
    <source>
        <strain evidence="4 5">NRRL 64651</strain>
    </source>
</reference>
<dbReference type="Proteomes" id="UP001498421">
    <property type="component" value="Unassembled WGS sequence"/>
</dbReference>
<dbReference type="PROSITE" id="PS50837">
    <property type="entry name" value="NACHT"/>
    <property type="match status" value="1"/>
</dbReference>
<dbReference type="SUPFAM" id="SSF52540">
    <property type="entry name" value="P-loop containing nucleoside triphosphate hydrolases"/>
    <property type="match status" value="1"/>
</dbReference>
<gene>
    <name evidence="4" type="ORF">QQZ08_012523</name>
</gene>
<name>A0ABR1H0X2_9HYPO</name>
<comment type="caution">
    <text evidence="4">The sequence shown here is derived from an EMBL/GenBank/DDBJ whole genome shotgun (WGS) entry which is preliminary data.</text>
</comment>
<dbReference type="InterPro" id="IPR056884">
    <property type="entry name" value="NPHP3-like_N"/>
</dbReference>
<dbReference type="InterPro" id="IPR031348">
    <property type="entry name" value="PigL_N"/>
</dbReference>
<dbReference type="Gene3D" id="3.40.50.300">
    <property type="entry name" value="P-loop containing nucleotide triphosphate hydrolases"/>
    <property type="match status" value="1"/>
</dbReference>
<evidence type="ECO:0000256" key="2">
    <source>
        <dbReference type="SAM" id="Coils"/>
    </source>
</evidence>
<keyword evidence="1" id="KW-0677">Repeat</keyword>
<organism evidence="4 5">
    <name type="scientific">Neonectria magnoliae</name>
    <dbReference type="NCBI Taxonomy" id="2732573"/>
    <lineage>
        <taxon>Eukaryota</taxon>
        <taxon>Fungi</taxon>
        <taxon>Dikarya</taxon>
        <taxon>Ascomycota</taxon>
        <taxon>Pezizomycotina</taxon>
        <taxon>Sordariomycetes</taxon>
        <taxon>Hypocreomycetidae</taxon>
        <taxon>Hypocreales</taxon>
        <taxon>Nectriaceae</taxon>
        <taxon>Neonectria</taxon>
    </lineage>
</organism>
<dbReference type="EMBL" id="JAZAVK010000288">
    <property type="protein sequence ID" value="KAK7414588.1"/>
    <property type="molecule type" value="Genomic_DNA"/>
</dbReference>
<dbReference type="PANTHER" id="PTHR10039:SF16">
    <property type="entry name" value="GPI INOSITOL-DEACYLASE"/>
    <property type="match status" value="1"/>
</dbReference>
<protein>
    <recommendedName>
        <fullName evidence="3">NACHT domain-containing protein</fullName>
    </recommendedName>
</protein>
<sequence>MSDPLSVAGSVVGIASLGITVAQGLINYYAAFQSQTSDVAHTTKKLSRLLDLLESLRQQLERRRSQAEDSEILANMKSCMEDCKELIGDLETELNKFNQVPHQGTRARFRATGSRLAYPFRQSTLQKLDEDVNDFISCLSFATNLLQQSDICRVQDDIEGTKALLNLVRATQVSSGIREWLKAPDATIGFNEAVKKKHPGTGLWFVKGTAFMAWLEKPRSFLWLVGFAGCGKSVLCSTAIQYAFRHRRANQSIAIAFSFFTFNDEGKQDVSAMLRALVLQLSSQLDDRHAFLSRLHDSYRNASPPDPALLDCLQQLVRAFKDVYIVLDALDESPRDNHREAMLQVLAELRAWTEPSLHLLVSSRDEVDVREELAALPEEIIKMKNDSVDEDIASFISQHLRTNRRLRKWEEHHAQIETVLTTRAQGV</sequence>
<evidence type="ECO:0000256" key="1">
    <source>
        <dbReference type="ARBA" id="ARBA00022737"/>
    </source>
</evidence>
<keyword evidence="5" id="KW-1185">Reference proteome</keyword>
<dbReference type="InterPro" id="IPR027417">
    <property type="entry name" value="P-loop_NTPase"/>
</dbReference>
<accession>A0ABR1H0X2</accession>
<evidence type="ECO:0000259" key="3">
    <source>
        <dbReference type="PROSITE" id="PS50837"/>
    </source>
</evidence>
<evidence type="ECO:0000313" key="4">
    <source>
        <dbReference type="EMBL" id="KAK7414588.1"/>
    </source>
</evidence>
<dbReference type="InterPro" id="IPR007111">
    <property type="entry name" value="NACHT_NTPase"/>
</dbReference>
<dbReference type="Pfam" id="PF17111">
    <property type="entry name" value="PigL_N"/>
    <property type="match status" value="1"/>
</dbReference>
<keyword evidence="2" id="KW-0175">Coiled coil</keyword>
<evidence type="ECO:0000313" key="5">
    <source>
        <dbReference type="Proteomes" id="UP001498421"/>
    </source>
</evidence>
<dbReference type="Pfam" id="PF24883">
    <property type="entry name" value="NPHP3_N"/>
    <property type="match status" value="1"/>
</dbReference>
<feature type="domain" description="NACHT" evidence="3">
    <location>
        <begin position="220"/>
        <end position="364"/>
    </location>
</feature>
<dbReference type="PANTHER" id="PTHR10039">
    <property type="entry name" value="AMELOGENIN"/>
    <property type="match status" value="1"/>
</dbReference>
<feature type="coiled-coil region" evidence="2">
    <location>
        <begin position="39"/>
        <end position="100"/>
    </location>
</feature>
<proteinExistence type="predicted"/>